<proteinExistence type="predicted"/>
<gene>
    <name evidence="2" type="primary">LOC109008562</name>
</gene>
<dbReference type="AlphaFoldDB" id="A0A6P9F3M6"/>
<dbReference type="OrthoDB" id="5130at2759"/>
<dbReference type="PANTHER" id="PTHR35498:SF1">
    <property type="entry name" value="LOW PSII ACCUMULATION-LIKE PROTEIN"/>
    <property type="match status" value="1"/>
</dbReference>
<dbReference type="FunCoup" id="A0A6P9F3M6">
    <property type="interactions" value="990"/>
</dbReference>
<dbReference type="KEGG" id="jre:109008562"/>
<organism evidence="1 2">
    <name type="scientific">Juglans regia</name>
    <name type="common">English walnut</name>
    <dbReference type="NCBI Taxonomy" id="51240"/>
    <lineage>
        <taxon>Eukaryota</taxon>
        <taxon>Viridiplantae</taxon>
        <taxon>Streptophyta</taxon>
        <taxon>Embryophyta</taxon>
        <taxon>Tracheophyta</taxon>
        <taxon>Spermatophyta</taxon>
        <taxon>Magnoliopsida</taxon>
        <taxon>eudicotyledons</taxon>
        <taxon>Gunneridae</taxon>
        <taxon>Pentapetalae</taxon>
        <taxon>rosids</taxon>
        <taxon>fabids</taxon>
        <taxon>Fagales</taxon>
        <taxon>Juglandaceae</taxon>
        <taxon>Juglans</taxon>
    </lineage>
</organism>
<dbReference type="Proteomes" id="UP000235220">
    <property type="component" value="Chromosome 10"/>
</dbReference>
<protein>
    <submittedName>
        <fullName evidence="2">Protein LOW PSII ACCUMULATION 1, chloroplastic</fullName>
    </submittedName>
</protein>
<evidence type="ECO:0000313" key="1">
    <source>
        <dbReference type="Proteomes" id="UP000235220"/>
    </source>
</evidence>
<dbReference type="PANTHER" id="PTHR35498">
    <property type="entry name" value="PROTEIN LOW PSII ACCUMULATION 1, CHLOROPLASTIC"/>
    <property type="match status" value="1"/>
</dbReference>
<dbReference type="Pfam" id="PF11998">
    <property type="entry name" value="DUF3493"/>
    <property type="match status" value="1"/>
</dbReference>
<evidence type="ECO:0000313" key="2">
    <source>
        <dbReference type="RefSeq" id="XP_035550508.1"/>
    </source>
</evidence>
<accession>A0A6P9F3M6</accession>
<name>A0A6P9F3M6_JUGRE</name>
<sequence>MASVANGPYVLGPPNSPHQSKGGSNNNDKIFRFLCCPSHVLRNTGWVHSINCVAASSHSPRTPKRGSSTITRSTANKSSPSTEISTTAKIRSEVLSPFRSFRMFFYLAFIASGTLGGLIATTQLIAALTNSSRAAAVPEILNGLGIDIGAVSLFAFLYSRDNTAKNAQLARLSREENLSNLKLRVDEKRVIPLSSLRGIARLVICAGPSSFVAESFRLSEPFTESLLDRGVLVVPFATDGNLPGFEFDENEETQDITAKRKRLWQLAPFNISEWSKWLDEQKKLAGVSSDSPVYLSLRMDGRVRGSGVGYPPWNAFVAQLPPVKGMWSGLLDGMDGRIL</sequence>
<reference evidence="2" key="1">
    <citation type="submission" date="2025-08" db="UniProtKB">
        <authorList>
            <consortium name="RefSeq"/>
        </authorList>
    </citation>
    <scope>IDENTIFICATION</scope>
    <source>
        <tissue evidence="2">Leaves</tissue>
    </source>
</reference>
<dbReference type="Gramene" id="Jr10_24920_p1">
    <property type="protein sequence ID" value="cds.Jr10_24920_p1"/>
    <property type="gene ID" value="Jr10_24920"/>
</dbReference>
<dbReference type="InterPro" id="IPR021883">
    <property type="entry name" value="LPA1-like"/>
</dbReference>
<dbReference type="RefSeq" id="XP_035550508.1">
    <property type="nucleotide sequence ID" value="XM_035694615.1"/>
</dbReference>
<keyword evidence="1" id="KW-1185">Reference proteome</keyword>
<dbReference type="GeneID" id="109008562"/>